<keyword evidence="3" id="KW-0539">Nucleus</keyword>
<protein>
    <submittedName>
        <fullName evidence="6">Fungal-specific transcription factor domain-containing protein</fullName>
    </submittedName>
</protein>
<evidence type="ECO:0000256" key="1">
    <source>
        <dbReference type="ARBA" id="ARBA00004123"/>
    </source>
</evidence>
<keyword evidence="7" id="KW-1185">Reference proteome</keyword>
<keyword evidence="2" id="KW-0479">Metal-binding</keyword>
<dbReference type="GO" id="GO:0005634">
    <property type="term" value="C:nucleus"/>
    <property type="evidence" value="ECO:0007669"/>
    <property type="project" value="UniProtKB-SubCell"/>
</dbReference>
<evidence type="ECO:0000256" key="3">
    <source>
        <dbReference type="ARBA" id="ARBA00023242"/>
    </source>
</evidence>
<dbReference type="InterPro" id="IPR050613">
    <property type="entry name" value="Sec_Metabolite_Reg"/>
</dbReference>
<dbReference type="Gene3D" id="4.10.240.10">
    <property type="entry name" value="Zn(2)-C6 fungal-type DNA-binding domain"/>
    <property type="match status" value="1"/>
</dbReference>
<dbReference type="SMART" id="SM00906">
    <property type="entry name" value="Fungal_trans"/>
    <property type="match status" value="1"/>
</dbReference>
<feature type="domain" description="Zn(2)-C6 fungal-type" evidence="5">
    <location>
        <begin position="34"/>
        <end position="64"/>
    </location>
</feature>
<dbReference type="GO" id="GO:0008270">
    <property type="term" value="F:zinc ion binding"/>
    <property type="evidence" value="ECO:0007669"/>
    <property type="project" value="InterPro"/>
</dbReference>
<dbReference type="RefSeq" id="XP_033587528.1">
    <property type="nucleotide sequence ID" value="XM_033734064.1"/>
</dbReference>
<dbReference type="PROSITE" id="PS00463">
    <property type="entry name" value="ZN2_CY6_FUNGAL_1"/>
    <property type="match status" value="1"/>
</dbReference>
<dbReference type="GO" id="GO:0003677">
    <property type="term" value="F:DNA binding"/>
    <property type="evidence" value="ECO:0007669"/>
    <property type="project" value="InterPro"/>
</dbReference>
<evidence type="ECO:0000313" key="6">
    <source>
        <dbReference type="EMBL" id="KAF2480958.1"/>
    </source>
</evidence>
<organism evidence="6 7">
    <name type="scientific">Neohortaea acidophila</name>
    <dbReference type="NCBI Taxonomy" id="245834"/>
    <lineage>
        <taxon>Eukaryota</taxon>
        <taxon>Fungi</taxon>
        <taxon>Dikarya</taxon>
        <taxon>Ascomycota</taxon>
        <taxon>Pezizomycotina</taxon>
        <taxon>Dothideomycetes</taxon>
        <taxon>Dothideomycetidae</taxon>
        <taxon>Mycosphaerellales</taxon>
        <taxon>Teratosphaeriaceae</taxon>
        <taxon>Neohortaea</taxon>
    </lineage>
</organism>
<dbReference type="GO" id="GO:0006351">
    <property type="term" value="P:DNA-templated transcription"/>
    <property type="evidence" value="ECO:0007669"/>
    <property type="project" value="InterPro"/>
</dbReference>
<reference evidence="6" key="1">
    <citation type="journal article" date="2020" name="Stud. Mycol.">
        <title>101 Dothideomycetes genomes: a test case for predicting lifestyles and emergence of pathogens.</title>
        <authorList>
            <person name="Haridas S."/>
            <person name="Albert R."/>
            <person name="Binder M."/>
            <person name="Bloem J."/>
            <person name="Labutti K."/>
            <person name="Salamov A."/>
            <person name="Andreopoulos B."/>
            <person name="Baker S."/>
            <person name="Barry K."/>
            <person name="Bills G."/>
            <person name="Bluhm B."/>
            <person name="Cannon C."/>
            <person name="Castanera R."/>
            <person name="Culley D."/>
            <person name="Daum C."/>
            <person name="Ezra D."/>
            <person name="Gonzalez J."/>
            <person name="Henrissat B."/>
            <person name="Kuo A."/>
            <person name="Liang C."/>
            <person name="Lipzen A."/>
            <person name="Lutzoni F."/>
            <person name="Magnuson J."/>
            <person name="Mondo S."/>
            <person name="Nolan M."/>
            <person name="Ohm R."/>
            <person name="Pangilinan J."/>
            <person name="Park H.-J."/>
            <person name="Ramirez L."/>
            <person name="Alfaro M."/>
            <person name="Sun H."/>
            <person name="Tritt A."/>
            <person name="Yoshinaga Y."/>
            <person name="Zwiers L.-H."/>
            <person name="Turgeon B."/>
            <person name="Goodwin S."/>
            <person name="Spatafora J."/>
            <person name="Crous P."/>
            <person name="Grigoriev I."/>
        </authorList>
    </citation>
    <scope>NUCLEOTIDE SEQUENCE</scope>
    <source>
        <strain evidence="6">CBS 113389</strain>
    </source>
</reference>
<dbReference type="GO" id="GO:0000981">
    <property type="term" value="F:DNA-binding transcription factor activity, RNA polymerase II-specific"/>
    <property type="evidence" value="ECO:0007669"/>
    <property type="project" value="InterPro"/>
</dbReference>
<dbReference type="SMART" id="SM00066">
    <property type="entry name" value="GAL4"/>
    <property type="match status" value="1"/>
</dbReference>
<dbReference type="InterPro" id="IPR001138">
    <property type="entry name" value="Zn2Cys6_DnaBD"/>
</dbReference>
<sequence length="709" mass="78822">MNDRPRTSSSSVDRDSAAPRPKSSTLSRPKAQLACDPCRRKKIRCDRQRPCSKCAAMCPEDCTYPLVPSNLLPTRPKKDGVRLNARIDRLERLMTSISTAGGSKSLVVSPDDARGASASASDASDTHARMRDDEDGVRFLKASHWETVLDEISDLKSDLAGIAHSPEKTQAHGCSLLLLGPCSDVSMPELICSLPSRQVVDALIEILADDDIPSLLTTIHIPTFKRECETFWHDPNGVSLPWLALLYAVMCLGLMGAIRLGVQVPGILLPDASVRTYTTRVAQCLIKSDSSKPNTHTIQAMILYLACEHSKNVENSFGARLVFTTIIQHAFRLGFHREPRQFKDMDFLEREMRRRIWAFIVQMDLLLSEKCGLPRVIDARQTDTADPMNLHDEDLEAGAFPPPSSRPNTEPTRVSYMKYKVKILKMQGSCLDRINSPQGLSYQDILETDRSLSEIADARPMWLTTFDSLDGSIAAHSWVYQAIEIDLIINRARMVLHRSYLVPARSQPSYAYSRSACLEAAEKILRHQTTLCRHGSSTWRFVSLVSHEFLLAAVIICLDLDQDLKLNTPTARSSQMSQHIDLLHQSYRAWTGVQSWGDAADKGASIVGAMLERVRQCQDANISNPPVSNNADAIIPQNGSHDYASSFDVMNPAEFSSVQAGNGLTYTSASIPDPVQFDVNMFNTALYDAPTDFDWMAWDAQYPGTVFDL</sequence>
<dbReference type="Proteomes" id="UP000799767">
    <property type="component" value="Unassembled WGS sequence"/>
</dbReference>
<evidence type="ECO:0000256" key="4">
    <source>
        <dbReference type="SAM" id="MobiDB-lite"/>
    </source>
</evidence>
<feature type="compositionally biased region" description="Basic and acidic residues" evidence="4">
    <location>
        <begin position="1"/>
        <end position="17"/>
    </location>
</feature>
<dbReference type="PROSITE" id="PS50048">
    <property type="entry name" value="ZN2_CY6_FUNGAL_2"/>
    <property type="match status" value="1"/>
</dbReference>
<evidence type="ECO:0000313" key="7">
    <source>
        <dbReference type="Proteomes" id="UP000799767"/>
    </source>
</evidence>
<dbReference type="OrthoDB" id="4934715at2759"/>
<gene>
    <name evidence="6" type="ORF">BDY17DRAFT_300482</name>
</gene>
<dbReference type="EMBL" id="MU001638">
    <property type="protein sequence ID" value="KAF2480958.1"/>
    <property type="molecule type" value="Genomic_DNA"/>
</dbReference>
<dbReference type="PANTHER" id="PTHR31001:SF49">
    <property type="entry name" value="ZN(II)2CYS6 TRANSCRIPTION FACTOR (EUROFUNG)"/>
    <property type="match status" value="1"/>
</dbReference>
<feature type="region of interest" description="Disordered" evidence="4">
    <location>
        <begin position="102"/>
        <end position="129"/>
    </location>
</feature>
<dbReference type="GeneID" id="54475066"/>
<comment type="subcellular location">
    <subcellularLocation>
        <location evidence="1">Nucleus</location>
    </subcellularLocation>
</comment>
<dbReference type="InterPro" id="IPR036864">
    <property type="entry name" value="Zn2-C6_fun-type_DNA-bd_sf"/>
</dbReference>
<dbReference type="CDD" id="cd12148">
    <property type="entry name" value="fungal_TF_MHR"/>
    <property type="match status" value="1"/>
</dbReference>
<dbReference type="AlphaFoldDB" id="A0A6A6PLJ5"/>
<evidence type="ECO:0000256" key="2">
    <source>
        <dbReference type="ARBA" id="ARBA00022723"/>
    </source>
</evidence>
<feature type="region of interest" description="Disordered" evidence="4">
    <location>
        <begin position="1"/>
        <end position="31"/>
    </location>
</feature>
<dbReference type="Pfam" id="PF00172">
    <property type="entry name" value="Zn_clus"/>
    <property type="match status" value="1"/>
</dbReference>
<dbReference type="SUPFAM" id="SSF57701">
    <property type="entry name" value="Zn2/Cys6 DNA-binding domain"/>
    <property type="match status" value="1"/>
</dbReference>
<dbReference type="Pfam" id="PF04082">
    <property type="entry name" value="Fungal_trans"/>
    <property type="match status" value="1"/>
</dbReference>
<evidence type="ECO:0000259" key="5">
    <source>
        <dbReference type="PROSITE" id="PS50048"/>
    </source>
</evidence>
<accession>A0A6A6PLJ5</accession>
<proteinExistence type="predicted"/>
<dbReference type="PANTHER" id="PTHR31001">
    <property type="entry name" value="UNCHARACTERIZED TRANSCRIPTIONAL REGULATORY PROTEIN"/>
    <property type="match status" value="1"/>
</dbReference>
<name>A0A6A6PLJ5_9PEZI</name>
<dbReference type="InterPro" id="IPR007219">
    <property type="entry name" value="XnlR_reg_dom"/>
</dbReference>
<dbReference type="CDD" id="cd00067">
    <property type="entry name" value="GAL4"/>
    <property type="match status" value="1"/>
</dbReference>